<gene>
    <name evidence="1" type="ORF">CRG98_049199</name>
</gene>
<evidence type="ECO:0000313" key="2">
    <source>
        <dbReference type="Proteomes" id="UP000233551"/>
    </source>
</evidence>
<evidence type="ECO:0000313" key="1">
    <source>
        <dbReference type="EMBL" id="PKI26112.1"/>
    </source>
</evidence>
<comment type="caution">
    <text evidence="1">The sequence shown here is derived from an EMBL/GenBank/DDBJ whole genome shotgun (WGS) entry which is preliminary data.</text>
</comment>
<dbReference type="Proteomes" id="UP000233551">
    <property type="component" value="Unassembled WGS sequence"/>
</dbReference>
<reference evidence="1 2" key="1">
    <citation type="submission" date="2017-11" db="EMBL/GenBank/DDBJ databases">
        <title>De-novo sequencing of pomegranate (Punica granatum L.) genome.</title>
        <authorList>
            <person name="Akparov Z."/>
            <person name="Amiraslanov A."/>
            <person name="Hajiyeva S."/>
            <person name="Abbasov M."/>
            <person name="Kaur K."/>
            <person name="Hamwieh A."/>
            <person name="Solovyev V."/>
            <person name="Salamov A."/>
            <person name="Braich B."/>
            <person name="Kosarev P."/>
            <person name="Mahmoud A."/>
            <person name="Hajiyev E."/>
            <person name="Babayeva S."/>
            <person name="Izzatullayeva V."/>
            <person name="Mammadov A."/>
            <person name="Mammadov A."/>
            <person name="Sharifova S."/>
            <person name="Ojaghi J."/>
            <person name="Eynullazada K."/>
            <person name="Bayramov B."/>
            <person name="Abdulazimova A."/>
            <person name="Shahmuradov I."/>
        </authorList>
    </citation>
    <scope>NUCLEOTIDE SEQUENCE [LARGE SCALE GENOMIC DNA]</scope>
    <source>
        <strain evidence="2">cv. AG2017</strain>
        <tissue evidence="1">Leaf</tissue>
    </source>
</reference>
<proteinExistence type="predicted"/>
<sequence>MEHLDHLAHCGSVIFVVCNALKGHCNQNLDLLHIISSFYGVIDDLFDPCRHWNFSAHLLFHPRSQPSVLCLTSRAGIQHTYPRAPPCDHL</sequence>
<accession>A0A2I0HFU8</accession>
<organism evidence="1 2">
    <name type="scientific">Punica granatum</name>
    <name type="common">Pomegranate</name>
    <dbReference type="NCBI Taxonomy" id="22663"/>
    <lineage>
        <taxon>Eukaryota</taxon>
        <taxon>Viridiplantae</taxon>
        <taxon>Streptophyta</taxon>
        <taxon>Embryophyta</taxon>
        <taxon>Tracheophyta</taxon>
        <taxon>Spermatophyta</taxon>
        <taxon>Magnoliopsida</taxon>
        <taxon>eudicotyledons</taxon>
        <taxon>Gunneridae</taxon>
        <taxon>Pentapetalae</taxon>
        <taxon>rosids</taxon>
        <taxon>malvids</taxon>
        <taxon>Myrtales</taxon>
        <taxon>Lythraceae</taxon>
        <taxon>Punica</taxon>
    </lineage>
</organism>
<dbReference type="AlphaFoldDB" id="A0A2I0HFU8"/>
<name>A0A2I0HFU8_PUNGR</name>
<protein>
    <submittedName>
        <fullName evidence="1">Uncharacterized protein</fullName>
    </submittedName>
</protein>
<dbReference type="EMBL" id="PGOL01036747">
    <property type="protein sequence ID" value="PKI26112.1"/>
    <property type="molecule type" value="Genomic_DNA"/>
</dbReference>
<keyword evidence="2" id="KW-1185">Reference proteome</keyword>